<dbReference type="PANTHER" id="PTHR43808">
    <property type="entry name" value="ACETYLORNITHINE DEACETYLASE"/>
    <property type="match status" value="1"/>
</dbReference>
<keyword evidence="4" id="KW-0479">Metal-binding</keyword>
<dbReference type="RefSeq" id="WP_118272033.1">
    <property type="nucleotide sequence ID" value="NZ_QSJI01000004.1"/>
</dbReference>
<evidence type="ECO:0000256" key="6">
    <source>
        <dbReference type="ARBA" id="ARBA00022833"/>
    </source>
</evidence>
<accession>A0A414FWC7</accession>
<dbReference type="InterPro" id="IPR011650">
    <property type="entry name" value="Peptidase_M20_dimer"/>
</dbReference>
<dbReference type="GO" id="GO:0006526">
    <property type="term" value="P:L-arginine biosynthetic process"/>
    <property type="evidence" value="ECO:0007669"/>
    <property type="project" value="TreeGrafter"/>
</dbReference>
<comment type="similarity">
    <text evidence="2">Belongs to the peptidase M20A family.</text>
</comment>
<reference evidence="10 11" key="1">
    <citation type="submission" date="2018-08" db="EMBL/GenBank/DDBJ databases">
        <title>A genome reference for cultivated species of the human gut microbiota.</title>
        <authorList>
            <person name="Zou Y."/>
            <person name="Xue W."/>
            <person name="Luo G."/>
        </authorList>
    </citation>
    <scope>NUCLEOTIDE SEQUENCE [LARGE SCALE GENOMIC DNA]</scope>
    <source>
        <strain evidence="10 11">AM30-5LB</strain>
    </source>
</reference>
<dbReference type="Pfam" id="PF07687">
    <property type="entry name" value="M20_dimer"/>
    <property type="match status" value="1"/>
</dbReference>
<evidence type="ECO:0000256" key="4">
    <source>
        <dbReference type="ARBA" id="ARBA00022723"/>
    </source>
</evidence>
<evidence type="ECO:0000259" key="9">
    <source>
        <dbReference type="Pfam" id="PF07687"/>
    </source>
</evidence>
<keyword evidence="8" id="KW-0482">Metalloprotease</keyword>
<evidence type="ECO:0000256" key="7">
    <source>
        <dbReference type="ARBA" id="ARBA00022997"/>
    </source>
</evidence>
<evidence type="ECO:0000256" key="3">
    <source>
        <dbReference type="ARBA" id="ARBA00022670"/>
    </source>
</evidence>
<dbReference type="EMBL" id="QSJI01000004">
    <property type="protein sequence ID" value="RHD55707.1"/>
    <property type="molecule type" value="Genomic_DNA"/>
</dbReference>
<gene>
    <name evidence="10" type="ORF">DW787_05840</name>
</gene>
<name>A0A414FWC7_9ACTN</name>
<proteinExistence type="inferred from homology"/>
<evidence type="ECO:0000256" key="1">
    <source>
        <dbReference type="ARBA" id="ARBA00001947"/>
    </source>
</evidence>
<sequence>MTCTPCQTTHGDERDERILDLLCRLVSINTEHAEAAEGAPFGEGCARALALVLDECAARGFSVERVNDMIGWAQVGTAGPLVGFPVHLDVVLAGDGWSRDPFTATIVDGVLYGRGVMDNKISAAILIELLDELKAREAELPCRFRIIFGTDEESGMGDMRSYLAAGGEQPEMGFVPDAAFPIINGEKAQAHIVLTHAVGLPEGVEISGGTMSNVVPFDASARVSLEFVDADAEARAGMLPVEASASDGVLAISASGRSAHASTPQKGENAIAKLVNAVVSLLPEEAAAGCEALCDVARCLCAGTDGTALGIDCDDDVFGGTTVNLGTLSADVDGVTVDLDIRYGRGIDEGQIVDSISSALGDAWTCEVVGGKPVHLVDEGDACVRALLGAYERVTGLPGSCSVMGGGTYASLLPALVAFGPKFPDTHCGAHGVDEHVSLENIVRATDVYREALQAIIALAAKEEE</sequence>
<dbReference type="PANTHER" id="PTHR43808:SF31">
    <property type="entry name" value="N-ACETYL-L-CITRULLINE DEACETYLASE"/>
    <property type="match status" value="1"/>
</dbReference>
<dbReference type="SUPFAM" id="SSF53187">
    <property type="entry name" value="Zn-dependent exopeptidases"/>
    <property type="match status" value="1"/>
</dbReference>
<dbReference type="InterPro" id="IPR036264">
    <property type="entry name" value="Bact_exopeptidase_dim_dom"/>
</dbReference>
<dbReference type="Gene3D" id="3.40.630.10">
    <property type="entry name" value="Zn peptidases"/>
    <property type="match status" value="1"/>
</dbReference>
<evidence type="ECO:0000313" key="10">
    <source>
        <dbReference type="EMBL" id="RHD55707.1"/>
    </source>
</evidence>
<dbReference type="GO" id="GO:0008777">
    <property type="term" value="F:acetylornithine deacetylase activity"/>
    <property type="evidence" value="ECO:0007669"/>
    <property type="project" value="TreeGrafter"/>
</dbReference>
<feature type="domain" description="Peptidase M20 dimerisation" evidence="9">
    <location>
        <begin position="252"/>
        <end position="359"/>
    </location>
</feature>
<keyword evidence="7" id="KW-0224">Dipeptidase</keyword>
<dbReference type="InterPro" id="IPR002933">
    <property type="entry name" value="Peptidase_M20"/>
</dbReference>
<dbReference type="GO" id="GO:0008237">
    <property type="term" value="F:metallopeptidase activity"/>
    <property type="evidence" value="ECO:0007669"/>
    <property type="project" value="UniProtKB-KW"/>
</dbReference>
<keyword evidence="3" id="KW-0645">Protease</keyword>
<keyword evidence="6" id="KW-0862">Zinc</keyword>
<dbReference type="InterPro" id="IPR010964">
    <property type="entry name" value="M20A_pepV-rel"/>
</dbReference>
<dbReference type="InterPro" id="IPR050072">
    <property type="entry name" value="Peptidase_M20A"/>
</dbReference>
<dbReference type="SUPFAM" id="SSF55031">
    <property type="entry name" value="Bacterial exopeptidase dimerisation domain"/>
    <property type="match status" value="1"/>
</dbReference>
<dbReference type="Pfam" id="PF01546">
    <property type="entry name" value="Peptidase_M20"/>
    <property type="match status" value="1"/>
</dbReference>
<keyword evidence="5 10" id="KW-0378">Hydrolase</keyword>
<dbReference type="GO" id="GO:0008270">
    <property type="term" value="F:zinc ion binding"/>
    <property type="evidence" value="ECO:0007669"/>
    <property type="project" value="InterPro"/>
</dbReference>
<evidence type="ECO:0000313" key="11">
    <source>
        <dbReference type="Proteomes" id="UP000286050"/>
    </source>
</evidence>
<evidence type="ECO:0000256" key="8">
    <source>
        <dbReference type="ARBA" id="ARBA00023049"/>
    </source>
</evidence>
<dbReference type="Gene3D" id="3.30.70.360">
    <property type="match status" value="2"/>
</dbReference>
<evidence type="ECO:0000256" key="5">
    <source>
        <dbReference type="ARBA" id="ARBA00022801"/>
    </source>
</evidence>
<dbReference type="GO" id="GO:0006508">
    <property type="term" value="P:proteolysis"/>
    <property type="evidence" value="ECO:0007669"/>
    <property type="project" value="UniProtKB-KW"/>
</dbReference>
<comment type="caution">
    <text evidence="10">The sequence shown here is derived from an EMBL/GenBank/DDBJ whole genome shotgun (WGS) entry which is preliminary data.</text>
</comment>
<dbReference type="GO" id="GO:0016805">
    <property type="term" value="F:dipeptidase activity"/>
    <property type="evidence" value="ECO:0007669"/>
    <property type="project" value="UniProtKB-KW"/>
</dbReference>
<comment type="cofactor">
    <cofactor evidence="1">
        <name>Zn(2+)</name>
        <dbReference type="ChEBI" id="CHEBI:29105"/>
    </cofactor>
</comment>
<organism evidence="10 11">
    <name type="scientific">Collinsella intestinalis</name>
    <dbReference type="NCBI Taxonomy" id="147207"/>
    <lineage>
        <taxon>Bacteria</taxon>
        <taxon>Bacillati</taxon>
        <taxon>Actinomycetota</taxon>
        <taxon>Coriobacteriia</taxon>
        <taxon>Coriobacteriales</taxon>
        <taxon>Coriobacteriaceae</taxon>
        <taxon>Collinsella</taxon>
    </lineage>
</organism>
<dbReference type="AlphaFoldDB" id="A0A414FWC7"/>
<dbReference type="Proteomes" id="UP000286050">
    <property type="component" value="Unassembled WGS sequence"/>
</dbReference>
<evidence type="ECO:0000256" key="2">
    <source>
        <dbReference type="ARBA" id="ARBA00006247"/>
    </source>
</evidence>
<dbReference type="NCBIfam" id="TIGR01887">
    <property type="entry name" value="dipeptidaselike"/>
    <property type="match status" value="1"/>
</dbReference>
<protein>
    <submittedName>
        <fullName evidence="10">M20/M25/M40 family metallo-hydrolase</fullName>
    </submittedName>
</protein>